<dbReference type="Proteomes" id="UP000295832">
    <property type="component" value="Unassembled WGS sequence"/>
</dbReference>
<dbReference type="Pfam" id="PF13616">
    <property type="entry name" value="Rotamase_3"/>
    <property type="match status" value="1"/>
</dbReference>
<comment type="caution">
    <text evidence="4">The sequence shown here is derived from an EMBL/GenBank/DDBJ whole genome shotgun (WGS) entry which is preliminary data.</text>
</comment>
<evidence type="ECO:0000259" key="3">
    <source>
        <dbReference type="PROSITE" id="PS50198"/>
    </source>
</evidence>
<evidence type="ECO:0000313" key="4">
    <source>
        <dbReference type="EMBL" id="TDX52384.1"/>
    </source>
</evidence>
<dbReference type="SUPFAM" id="SSF54534">
    <property type="entry name" value="FKBP-like"/>
    <property type="match status" value="1"/>
</dbReference>
<dbReference type="Gene3D" id="3.10.50.40">
    <property type="match status" value="1"/>
</dbReference>
<evidence type="ECO:0000313" key="5">
    <source>
        <dbReference type="Proteomes" id="UP000295832"/>
    </source>
</evidence>
<dbReference type="PANTHER" id="PTHR47245">
    <property type="entry name" value="PEPTIDYLPROLYL ISOMERASE"/>
    <property type="match status" value="1"/>
</dbReference>
<keyword evidence="1 4" id="KW-0413">Isomerase</keyword>
<dbReference type="STRING" id="926561.GCA_000379025_01407"/>
<keyword evidence="5" id="KW-1185">Reference proteome</keyword>
<keyword evidence="2" id="KW-0732">Signal</keyword>
<dbReference type="PROSITE" id="PS50198">
    <property type="entry name" value="PPIC_PPIASE_2"/>
    <property type="match status" value="1"/>
</dbReference>
<evidence type="ECO:0000256" key="1">
    <source>
        <dbReference type="PROSITE-ProRule" id="PRU00278"/>
    </source>
</evidence>
<gene>
    <name evidence="4" type="ORF">C7959_10793</name>
</gene>
<dbReference type="InterPro" id="IPR023058">
    <property type="entry name" value="PPIase_PpiC_CS"/>
</dbReference>
<dbReference type="GO" id="GO:0003755">
    <property type="term" value="F:peptidyl-prolyl cis-trans isomerase activity"/>
    <property type="evidence" value="ECO:0007669"/>
    <property type="project" value="UniProtKB-KW"/>
</dbReference>
<sequence length="337" mass="37915">MKVKIGLIFMALLLVINVSVGAKGDAKSDVAATVNGAKISKSELSQFANTQQLYRQLAQINPDFAQLLFSSQEGKDLLSEYQNQKLNSLVDMKLLEIEAKNQGITIPEAEKNGMLNQQVEAIKKQNKFTDEELLKALKSRGINSLEQFKKIIWADSKDQVLIKKLQQQVVDSVAVTEKEIKDYYEENRSKFKQPAEVKAKHILIKTDDKSEKEAKAKAQKILKELKQGADFAKLAKKYSEGPSAKNGGELGYFGKGRMVAEFEEAAFNLEIGEVSEPVKTQFGYHIIKVEDKKESQLLSLSEAKEDIKNGLTQQKQQNKWNSFVKDLKENAEIEIKL</sequence>
<keyword evidence="1" id="KW-0697">Rotamase</keyword>
<dbReference type="Gene3D" id="1.10.4030.10">
    <property type="entry name" value="Porin chaperone SurA, peptide-binding domain"/>
    <property type="match status" value="1"/>
</dbReference>
<dbReference type="AlphaFoldDB" id="A0A4V3GYF6"/>
<feature type="chain" id="PRO_5039213631" evidence="2">
    <location>
        <begin position="23"/>
        <end position="337"/>
    </location>
</feature>
<name>A0A4V3GYF6_9FIRM</name>
<protein>
    <submittedName>
        <fullName evidence="4">Peptidyl-prolyl cis-trans isomerase C/foldase protein PrsA</fullName>
    </submittedName>
</protein>
<organism evidence="4 5">
    <name type="scientific">Orenia marismortui</name>
    <dbReference type="NCBI Taxonomy" id="46469"/>
    <lineage>
        <taxon>Bacteria</taxon>
        <taxon>Bacillati</taxon>
        <taxon>Bacillota</taxon>
        <taxon>Clostridia</taxon>
        <taxon>Halanaerobiales</taxon>
        <taxon>Halobacteroidaceae</taxon>
        <taxon>Orenia</taxon>
    </lineage>
</organism>
<feature type="signal peptide" evidence="2">
    <location>
        <begin position="1"/>
        <end position="22"/>
    </location>
</feature>
<evidence type="ECO:0000256" key="2">
    <source>
        <dbReference type="SAM" id="SignalP"/>
    </source>
</evidence>
<dbReference type="InterPro" id="IPR050245">
    <property type="entry name" value="PrsA_foldase"/>
</dbReference>
<dbReference type="PANTHER" id="PTHR47245:SF2">
    <property type="entry name" value="PEPTIDYL-PROLYL CIS-TRANS ISOMERASE HP_0175-RELATED"/>
    <property type="match status" value="1"/>
</dbReference>
<dbReference type="Pfam" id="PF13624">
    <property type="entry name" value="SurA_N_3"/>
    <property type="match status" value="1"/>
</dbReference>
<feature type="domain" description="PpiC" evidence="3">
    <location>
        <begin position="194"/>
        <end position="291"/>
    </location>
</feature>
<reference evidence="4 5" key="1">
    <citation type="submission" date="2019-03" db="EMBL/GenBank/DDBJ databases">
        <title>Subsurface microbial communities from deep shales in Ohio and West Virginia, USA.</title>
        <authorList>
            <person name="Wrighton K."/>
        </authorList>
    </citation>
    <scope>NUCLEOTIDE SEQUENCE [LARGE SCALE GENOMIC DNA]</scope>
    <source>
        <strain evidence="4 5">MSL 6dP</strain>
    </source>
</reference>
<dbReference type="EMBL" id="SOEG01000007">
    <property type="protein sequence ID" value="TDX52384.1"/>
    <property type="molecule type" value="Genomic_DNA"/>
</dbReference>
<dbReference type="InterPro" id="IPR000297">
    <property type="entry name" value="PPIase_PpiC"/>
</dbReference>
<dbReference type="InterPro" id="IPR046357">
    <property type="entry name" value="PPIase_dom_sf"/>
</dbReference>
<accession>A0A4V3GYF6</accession>
<dbReference type="InterPro" id="IPR027304">
    <property type="entry name" value="Trigger_fact/SurA_dom_sf"/>
</dbReference>
<dbReference type="PROSITE" id="PS01096">
    <property type="entry name" value="PPIC_PPIASE_1"/>
    <property type="match status" value="1"/>
</dbReference>
<dbReference type="SUPFAM" id="SSF109998">
    <property type="entry name" value="Triger factor/SurA peptide-binding domain-like"/>
    <property type="match status" value="1"/>
</dbReference>
<proteinExistence type="predicted"/>